<evidence type="ECO:0000256" key="5">
    <source>
        <dbReference type="ARBA" id="ARBA00022989"/>
    </source>
</evidence>
<organism evidence="11 12">
    <name type="scientific">Rhodoplanes serenus</name>
    <dbReference type="NCBI Taxonomy" id="200615"/>
    <lineage>
        <taxon>Bacteria</taxon>
        <taxon>Pseudomonadati</taxon>
        <taxon>Pseudomonadota</taxon>
        <taxon>Alphaproteobacteria</taxon>
        <taxon>Hyphomicrobiales</taxon>
        <taxon>Nitrobacteraceae</taxon>
        <taxon>Rhodoplanes</taxon>
    </lineage>
</organism>
<evidence type="ECO:0000256" key="6">
    <source>
        <dbReference type="ARBA" id="ARBA00023136"/>
    </source>
</evidence>
<comment type="caution">
    <text evidence="11">The sequence shown here is derived from an EMBL/GenBank/DDBJ whole genome shotgun (WGS) entry which is preliminary data.</text>
</comment>
<dbReference type="PANTHER" id="PTHR38766">
    <property type="entry name" value="FLAGELLAR PROTEIN FLIO"/>
    <property type="match status" value="1"/>
</dbReference>
<gene>
    <name evidence="11" type="ORF">RHODGE_RHODGE_03161</name>
</gene>
<feature type="compositionally biased region" description="Low complexity" evidence="9">
    <location>
        <begin position="262"/>
        <end position="297"/>
    </location>
</feature>
<evidence type="ECO:0000256" key="7">
    <source>
        <dbReference type="ARBA" id="ARBA00023143"/>
    </source>
</evidence>
<evidence type="ECO:0000256" key="8">
    <source>
        <dbReference type="ARBA" id="ARBA00037937"/>
    </source>
</evidence>
<dbReference type="Pfam" id="PF04347">
    <property type="entry name" value="FliO"/>
    <property type="match status" value="1"/>
</dbReference>
<dbReference type="InterPro" id="IPR022781">
    <property type="entry name" value="Flagellar_biosynth_FliO"/>
</dbReference>
<evidence type="ECO:0000256" key="4">
    <source>
        <dbReference type="ARBA" id="ARBA00022692"/>
    </source>
</evidence>
<feature type="region of interest" description="Disordered" evidence="9">
    <location>
        <begin position="171"/>
        <end position="429"/>
    </location>
</feature>
<evidence type="ECO:0000256" key="10">
    <source>
        <dbReference type="SAM" id="Phobius"/>
    </source>
</evidence>
<dbReference type="AlphaFoldDB" id="A0A447CW05"/>
<feature type="compositionally biased region" description="Pro residues" evidence="9">
    <location>
        <begin position="336"/>
        <end position="345"/>
    </location>
</feature>
<dbReference type="InterPro" id="IPR052205">
    <property type="entry name" value="FliO/MopB"/>
</dbReference>
<dbReference type="Proteomes" id="UP000289200">
    <property type="component" value="Unassembled WGS sequence"/>
</dbReference>
<comment type="subcellular location">
    <subcellularLocation>
        <location evidence="1">Bacterial flagellum basal body</location>
    </subcellularLocation>
    <subcellularLocation>
        <location evidence="2">Cell membrane</location>
    </subcellularLocation>
</comment>
<evidence type="ECO:0008006" key="13">
    <source>
        <dbReference type="Google" id="ProtNLM"/>
    </source>
</evidence>
<keyword evidence="5 10" id="KW-1133">Transmembrane helix</keyword>
<feature type="compositionally biased region" description="Basic and acidic residues" evidence="9">
    <location>
        <begin position="181"/>
        <end position="255"/>
    </location>
</feature>
<evidence type="ECO:0000313" key="12">
    <source>
        <dbReference type="Proteomes" id="UP000289200"/>
    </source>
</evidence>
<feature type="compositionally biased region" description="Basic and acidic residues" evidence="9">
    <location>
        <begin position="382"/>
        <end position="393"/>
    </location>
</feature>
<keyword evidence="3" id="KW-1003">Cell membrane</keyword>
<feature type="transmembrane region" description="Helical" evidence="10">
    <location>
        <begin position="13"/>
        <end position="31"/>
    </location>
</feature>
<feature type="compositionally biased region" description="Pro residues" evidence="9">
    <location>
        <begin position="298"/>
        <end position="312"/>
    </location>
</feature>
<dbReference type="EMBL" id="UWOC01000159">
    <property type="protein sequence ID" value="VCU09477.1"/>
    <property type="molecule type" value="Genomic_DNA"/>
</dbReference>
<keyword evidence="6 10" id="KW-0472">Membrane</keyword>
<accession>A0A447CW05</accession>
<feature type="compositionally biased region" description="Low complexity" evidence="9">
    <location>
        <begin position="346"/>
        <end position="357"/>
    </location>
</feature>
<keyword evidence="12" id="KW-1185">Reference proteome</keyword>
<dbReference type="PANTHER" id="PTHR38766:SF1">
    <property type="entry name" value="FLAGELLAR PROTEIN FLIO"/>
    <property type="match status" value="1"/>
</dbReference>
<evidence type="ECO:0000256" key="1">
    <source>
        <dbReference type="ARBA" id="ARBA00004117"/>
    </source>
</evidence>
<dbReference type="GO" id="GO:0005886">
    <property type="term" value="C:plasma membrane"/>
    <property type="evidence" value="ECO:0007669"/>
    <property type="project" value="UniProtKB-SubCell"/>
</dbReference>
<evidence type="ECO:0000256" key="2">
    <source>
        <dbReference type="ARBA" id="ARBA00004236"/>
    </source>
</evidence>
<evidence type="ECO:0000256" key="9">
    <source>
        <dbReference type="SAM" id="MobiDB-lite"/>
    </source>
</evidence>
<dbReference type="GO" id="GO:0009425">
    <property type="term" value="C:bacterial-type flagellum basal body"/>
    <property type="evidence" value="ECO:0007669"/>
    <property type="project" value="UniProtKB-SubCell"/>
</dbReference>
<sequence length="429" mass="45765">MAMVGEMPLPAKFFIAFVIVLALIGGVAWLVRRFGSGALGAAAARGRQARLGVIEATAVDSRRRLVLVRRDNVEHLIMLGGPTDVVVEANIVRGQPAAPMREAPAPRLEPTGRPADNGLWSTPPEPPRGRGGERPMMPMPPVAEDLPLQPEPGPRPHTADRLAGLAAEFARSAPPPIVDPRLVEPRVSEPRIPEPRMPEPRIPEPRIPEPRMSEPRMSEPRAPEARIPEPRMSEPRIPEPRRPATDLRRPLEPRRAPPIPTAPIASPSEESSDRQLAAMAEQLEAALRRSPTTESPTPAAPEPAPLVPPAPRARPSLRSSLEPRGGAPIGRGTPIAPRPLSPEPAPHAAIPPVAAPAEPDHAAAPTPPATEAAGQPAPVEPRPVDERPGEHAETSSTETKPADAKPAKTPYESLEEEMANLLGRAPGKP</sequence>
<protein>
    <recommendedName>
        <fullName evidence="13">Flagellar biosynthesis protein FliO</fullName>
    </recommendedName>
</protein>
<keyword evidence="4 10" id="KW-0812">Transmembrane</keyword>
<name>A0A447CW05_9BRAD</name>
<feature type="compositionally biased region" description="Low complexity" evidence="9">
    <location>
        <begin position="97"/>
        <end position="109"/>
    </location>
</feature>
<reference evidence="12" key="1">
    <citation type="submission" date="2018-10" db="EMBL/GenBank/DDBJ databases">
        <authorList>
            <person name="Peiro R."/>
            <person name="Begona"/>
            <person name="Cbmso G."/>
            <person name="Lopez M."/>
            <person name="Gonzalez S."/>
            <person name="Sacristan E."/>
            <person name="Castillo E."/>
        </authorList>
    </citation>
    <scope>NUCLEOTIDE SEQUENCE [LARGE SCALE GENOMIC DNA]</scope>
</reference>
<feature type="compositionally biased region" description="Low complexity" evidence="9">
    <location>
        <begin position="313"/>
        <end position="324"/>
    </location>
</feature>
<evidence type="ECO:0000313" key="11">
    <source>
        <dbReference type="EMBL" id="VCU09477.1"/>
    </source>
</evidence>
<dbReference type="GO" id="GO:0044781">
    <property type="term" value="P:bacterial-type flagellum organization"/>
    <property type="evidence" value="ECO:0007669"/>
    <property type="project" value="InterPro"/>
</dbReference>
<proteinExistence type="inferred from homology"/>
<evidence type="ECO:0000256" key="3">
    <source>
        <dbReference type="ARBA" id="ARBA00022475"/>
    </source>
</evidence>
<keyword evidence="7" id="KW-0975">Bacterial flagellum</keyword>
<feature type="region of interest" description="Disordered" evidence="9">
    <location>
        <begin position="97"/>
        <end position="156"/>
    </location>
</feature>
<comment type="similarity">
    <text evidence="8">Belongs to the FliO/MopB family.</text>
</comment>
<dbReference type="RefSeq" id="WP_244601635.1">
    <property type="nucleotide sequence ID" value="NZ_UWOC01000159.1"/>
</dbReference>